<sequence>PLSLIPPSQHIQDYLSNLSSISLQSLLDEPGELQTQSHHLTSSLSSLIHTAYPTFLALHDNTRALGSSLSTFSDSLDQLLNSSLPDLDVCIASWREKTEGLLADRRSVRLVLEQHDKVRDLLDIPLLMEACVRNGYFAEVLSLKNHVESLVAIYIKSKGKDKEIISTIDVPSQPPQILSSLLSEVHYAIDQMHLMLLQTLHDPTKKLPALWKAVNFLRKMDAFHDHRVNEEEDRDVINERKTRNSDPDGDYIISSEEQLALAFLTGREACLKTVLDTIRRDIERVVSSAIGNREREDLARYLKRYIDFWREAVYDIITQYSTIFLERLFQIQAQDNHTHAPPNATPNTKTSLTPPNKKLIARLHALITTHAVHALNTHLLPVISRAFPLLSLPLLSSSLTQLTYCATAFTRVGLDFRSMLSGIGMDAIQHIVTKELADIGHRWARRVRKSGLTSLDEDRRRDRTSLKPSKRRVQDLPSTWLVTSAVVVKPPLPSIENNITMLPSNIPPQILASYPPLAALTNALMNILNALRQLAPLDLFTPLNKALEENALSVAGESLLEYIKQVVKNPSDDVEIATKESKVARAAGQVYFNILVPFVMRAFMEGVYGVRVQDIGEPMSTRLGGLLRDWENW</sequence>
<keyword evidence="6" id="KW-0333">Golgi apparatus</keyword>
<evidence type="ECO:0000313" key="9">
    <source>
        <dbReference type="EMBL" id="PFH48410.1"/>
    </source>
</evidence>
<dbReference type="AlphaFoldDB" id="A0A2A9NL27"/>
<name>A0A2A9NL27_9AGAR</name>
<accession>A0A2A9NL27</accession>
<dbReference type="EMBL" id="KZ302064">
    <property type="protein sequence ID" value="PFH48410.1"/>
    <property type="molecule type" value="Genomic_DNA"/>
</dbReference>
<dbReference type="Pfam" id="PF04124">
    <property type="entry name" value="Dor1"/>
    <property type="match status" value="2"/>
</dbReference>
<dbReference type="OrthoDB" id="1661054at2759"/>
<dbReference type="GO" id="GO:0015031">
    <property type="term" value="P:protein transport"/>
    <property type="evidence" value="ECO:0007669"/>
    <property type="project" value="UniProtKB-KW"/>
</dbReference>
<keyword evidence="5" id="KW-0653">Protein transport</keyword>
<evidence type="ECO:0000313" key="10">
    <source>
        <dbReference type="Proteomes" id="UP000242287"/>
    </source>
</evidence>
<dbReference type="GO" id="GO:0017119">
    <property type="term" value="C:Golgi transport complex"/>
    <property type="evidence" value="ECO:0007669"/>
    <property type="project" value="InterPro"/>
</dbReference>
<dbReference type="PANTHER" id="PTHR21311">
    <property type="entry name" value="CONSERVED OLIGOMERIC GOLGI COMPLEX COMPONENT 8"/>
    <property type="match status" value="1"/>
</dbReference>
<feature type="non-terminal residue" evidence="9">
    <location>
        <position position="1"/>
    </location>
</feature>
<organism evidence="9 10">
    <name type="scientific">Amanita thiersii Skay4041</name>
    <dbReference type="NCBI Taxonomy" id="703135"/>
    <lineage>
        <taxon>Eukaryota</taxon>
        <taxon>Fungi</taxon>
        <taxon>Dikarya</taxon>
        <taxon>Basidiomycota</taxon>
        <taxon>Agaricomycotina</taxon>
        <taxon>Agaricomycetes</taxon>
        <taxon>Agaricomycetidae</taxon>
        <taxon>Agaricales</taxon>
        <taxon>Pluteineae</taxon>
        <taxon>Amanitaceae</taxon>
        <taxon>Amanita</taxon>
    </lineage>
</organism>
<comment type="subcellular location">
    <subcellularLocation>
        <location evidence="1">Golgi apparatus membrane</location>
        <topology evidence="1">Peripheral membrane protein</topology>
    </subcellularLocation>
</comment>
<evidence type="ECO:0000256" key="2">
    <source>
        <dbReference type="ARBA" id="ARBA00006419"/>
    </source>
</evidence>
<dbReference type="STRING" id="703135.A0A2A9NL27"/>
<feature type="non-terminal residue" evidence="9">
    <location>
        <position position="633"/>
    </location>
</feature>
<comment type="similarity">
    <text evidence="2">Belongs to the COG8 family.</text>
</comment>
<dbReference type="GO" id="GO:0006891">
    <property type="term" value="P:intra-Golgi vesicle-mediated transport"/>
    <property type="evidence" value="ECO:0007669"/>
    <property type="project" value="TreeGrafter"/>
</dbReference>
<keyword evidence="7" id="KW-0472">Membrane</keyword>
<protein>
    <recommendedName>
        <fullName evidence="3">Conserved oligomeric Golgi complex subunit 8</fullName>
    </recommendedName>
    <alternativeName>
        <fullName evidence="8">Component of oligomeric Golgi complex 8</fullName>
    </alternativeName>
</protein>
<reference evidence="9 10" key="1">
    <citation type="submission" date="2014-02" db="EMBL/GenBank/DDBJ databases">
        <title>Transposable element dynamics among asymbiotic and ectomycorrhizal Amanita fungi.</title>
        <authorList>
            <consortium name="DOE Joint Genome Institute"/>
            <person name="Hess J."/>
            <person name="Skrede I."/>
            <person name="Wolfe B."/>
            <person name="LaButti K."/>
            <person name="Ohm R.A."/>
            <person name="Grigoriev I.V."/>
            <person name="Pringle A."/>
        </authorList>
    </citation>
    <scope>NUCLEOTIDE SEQUENCE [LARGE SCALE GENOMIC DNA]</scope>
    <source>
        <strain evidence="9 10">SKay4041</strain>
    </source>
</reference>
<evidence type="ECO:0000256" key="7">
    <source>
        <dbReference type="ARBA" id="ARBA00023136"/>
    </source>
</evidence>
<evidence type="ECO:0000256" key="8">
    <source>
        <dbReference type="ARBA" id="ARBA00031347"/>
    </source>
</evidence>
<evidence type="ECO:0000256" key="4">
    <source>
        <dbReference type="ARBA" id="ARBA00022448"/>
    </source>
</evidence>
<evidence type="ECO:0000256" key="6">
    <source>
        <dbReference type="ARBA" id="ARBA00023034"/>
    </source>
</evidence>
<keyword evidence="4" id="KW-0813">Transport</keyword>
<dbReference type="InterPro" id="IPR007255">
    <property type="entry name" value="COG8"/>
</dbReference>
<proteinExistence type="inferred from homology"/>
<dbReference type="Proteomes" id="UP000242287">
    <property type="component" value="Unassembled WGS sequence"/>
</dbReference>
<dbReference type="GO" id="GO:0000139">
    <property type="term" value="C:Golgi membrane"/>
    <property type="evidence" value="ECO:0007669"/>
    <property type="project" value="UniProtKB-SubCell"/>
</dbReference>
<dbReference type="PANTHER" id="PTHR21311:SF0">
    <property type="entry name" value="CONSERVED OLIGOMERIC GOLGI COMPLEX SUBUNIT 8"/>
    <property type="match status" value="1"/>
</dbReference>
<evidence type="ECO:0000256" key="5">
    <source>
        <dbReference type="ARBA" id="ARBA00022927"/>
    </source>
</evidence>
<evidence type="ECO:0000256" key="1">
    <source>
        <dbReference type="ARBA" id="ARBA00004395"/>
    </source>
</evidence>
<keyword evidence="10" id="KW-1185">Reference proteome</keyword>
<evidence type="ECO:0000256" key="3">
    <source>
        <dbReference type="ARBA" id="ARBA00020983"/>
    </source>
</evidence>
<gene>
    <name evidence="9" type="ORF">AMATHDRAFT_123958</name>
</gene>